<proteinExistence type="predicted"/>
<protein>
    <recommendedName>
        <fullName evidence="1">DUF7869 domain-containing protein</fullName>
    </recommendedName>
</protein>
<dbReference type="Proteomes" id="UP001329430">
    <property type="component" value="Chromosome 3"/>
</dbReference>
<organism evidence="2 3">
    <name type="scientific">Pyrocoelia pectoralis</name>
    <dbReference type="NCBI Taxonomy" id="417401"/>
    <lineage>
        <taxon>Eukaryota</taxon>
        <taxon>Metazoa</taxon>
        <taxon>Ecdysozoa</taxon>
        <taxon>Arthropoda</taxon>
        <taxon>Hexapoda</taxon>
        <taxon>Insecta</taxon>
        <taxon>Pterygota</taxon>
        <taxon>Neoptera</taxon>
        <taxon>Endopterygota</taxon>
        <taxon>Coleoptera</taxon>
        <taxon>Polyphaga</taxon>
        <taxon>Elateriformia</taxon>
        <taxon>Elateroidea</taxon>
        <taxon>Lampyridae</taxon>
        <taxon>Lampyrinae</taxon>
        <taxon>Pyrocoelia</taxon>
    </lineage>
</organism>
<keyword evidence="3" id="KW-1185">Reference proteome</keyword>
<dbReference type="EMBL" id="JAVRBK010000003">
    <property type="protein sequence ID" value="KAK5645946.1"/>
    <property type="molecule type" value="Genomic_DNA"/>
</dbReference>
<name>A0AAN7VJA9_9COLE</name>
<dbReference type="AlphaFoldDB" id="A0AAN7VJA9"/>
<evidence type="ECO:0000313" key="2">
    <source>
        <dbReference type="EMBL" id="KAK5645946.1"/>
    </source>
</evidence>
<comment type="caution">
    <text evidence="2">The sequence shown here is derived from an EMBL/GenBank/DDBJ whole genome shotgun (WGS) entry which is preliminary data.</text>
</comment>
<dbReference type="Pfam" id="PF25273">
    <property type="entry name" value="DUF7869"/>
    <property type="match status" value="1"/>
</dbReference>
<reference evidence="2 3" key="1">
    <citation type="journal article" date="2024" name="Insects">
        <title>An Improved Chromosome-Level Genome Assembly of the Firefly Pyrocoelia pectoralis.</title>
        <authorList>
            <person name="Fu X."/>
            <person name="Meyer-Rochow V.B."/>
            <person name="Ballantyne L."/>
            <person name="Zhu X."/>
        </authorList>
    </citation>
    <scope>NUCLEOTIDE SEQUENCE [LARGE SCALE GENOMIC DNA]</scope>
    <source>
        <strain evidence="2">XCY_ONT2</strain>
    </source>
</reference>
<dbReference type="InterPro" id="IPR057191">
    <property type="entry name" value="DUF7869"/>
</dbReference>
<sequence length="223" mass="26006">MDQYKVVLFTPRIILFNESFVPVGTNQGHLKPIGAIWHEGIAGRRKEDIISCFYSFCRKNRDALKITIWLDNCSAQNKNWCLLSFLIYMVNCSEICATEIFIKYFEPGHTFMSADSFHHQVEQSMKNYIGDICDFSDFEKAVQQANSGKVDVQSMQVADFRDWEDHASQIKLNKTNPRPYLNKMRNAKEYFEGKGYITFKFVLTIKGCYLHNLLLTFFVFIII</sequence>
<evidence type="ECO:0000313" key="3">
    <source>
        <dbReference type="Proteomes" id="UP001329430"/>
    </source>
</evidence>
<feature type="domain" description="DUF7869" evidence="1">
    <location>
        <begin position="64"/>
        <end position="183"/>
    </location>
</feature>
<accession>A0AAN7VJA9</accession>
<gene>
    <name evidence="2" type="ORF">RI129_004410</name>
</gene>
<evidence type="ECO:0000259" key="1">
    <source>
        <dbReference type="Pfam" id="PF25273"/>
    </source>
</evidence>